<accession>A0ABD0WEI3</accession>
<protein>
    <submittedName>
        <fullName evidence="1">Uncharacterized protein</fullName>
    </submittedName>
</protein>
<keyword evidence="2" id="KW-1185">Reference proteome</keyword>
<organism evidence="1 2">
    <name type="scientific">Umbra pygmaea</name>
    <name type="common">Eastern mudminnow</name>
    <dbReference type="NCBI Taxonomy" id="75934"/>
    <lineage>
        <taxon>Eukaryota</taxon>
        <taxon>Metazoa</taxon>
        <taxon>Chordata</taxon>
        <taxon>Craniata</taxon>
        <taxon>Vertebrata</taxon>
        <taxon>Euteleostomi</taxon>
        <taxon>Actinopterygii</taxon>
        <taxon>Neopterygii</taxon>
        <taxon>Teleostei</taxon>
        <taxon>Protacanthopterygii</taxon>
        <taxon>Esociformes</taxon>
        <taxon>Umbridae</taxon>
        <taxon>Umbra</taxon>
    </lineage>
</organism>
<dbReference type="Proteomes" id="UP001557470">
    <property type="component" value="Unassembled WGS sequence"/>
</dbReference>
<evidence type="ECO:0000313" key="1">
    <source>
        <dbReference type="EMBL" id="KAL0962107.1"/>
    </source>
</evidence>
<gene>
    <name evidence="1" type="ORF">UPYG_G00335750</name>
</gene>
<dbReference type="AlphaFoldDB" id="A0ABD0WEI3"/>
<dbReference type="EMBL" id="JAGEUA010000011">
    <property type="protein sequence ID" value="KAL0962107.1"/>
    <property type="molecule type" value="Genomic_DNA"/>
</dbReference>
<sequence length="84" mass="9345">MKLAELPNPLLFCSVHIYPSVHIIIHSKQLLLLLQISNTQSFLCGYRTLGIQRIYTCQTLSERCTEGLGYMQASVQSSSSEAAV</sequence>
<evidence type="ECO:0000313" key="2">
    <source>
        <dbReference type="Proteomes" id="UP001557470"/>
    </source>
</evidence>
<proteinExistence type="predicted"/>
<reference evidence="1 2" key="1">
    <citation type="submission" date="2024-06" db="EMBL/GenBank/DDBJ databases">
        <authorList>
            <person name="Pan Q."/>
            <person name="Wen M."/>
            <person name="Jouanno E."/>
            <person name="Zahm M."/>
            <person name="Klopp C."/>
            <person name="Cabau C."/>
            <person name="Louis A."/>
            <person name="Berthelot C."/>
            <person name="Parey E."/>
            <person name="Roest Crollius H."/>
            <person name="Montfort J."/>
            <person name="Robinson-Rechavi M."/>
            <person name="Bouchez O."/>
            <person name="Lampietro C."/>
            <person name="Lopez Roques C."/>
            <person name="Donnadieu C."/>
            <person name="Postlethwait J."/>
            <person name="Bobe J."/>
            <person name="Verreycken H."/>
            <person name="Guiguen Y."/>
        </authorList>
    </citation>
    <scope>NUCLEOTIDE SEQUENCE [LARGE SCALE GENOMIC DNA]</scope>
    <source>
        <strain evidence="1">Up_M1</strain>
        <tissue evidence="1">Testis</tissue>
    </source>
</reference>
<comment type="caution">
    <text evidence="1">The sequence shown here is derived from an EMBL/GenBank/DDBJ whole genome shotgun (WGS) entry which is preliminary data.</text>
</comment>
<name>A0ABD0WEI3_UMBPY</name>